<comment type="caution">
    <text evidence="5">The sequence shown here is derived from an EMBL/GenBank/DDBJ whole genome shotgun (WGS) entry which is preliminary data.</text>
</comment>
<dbReference type="InterPro" id="IPR018062">
    <property type="entry name" value="HTH_AraC-typ_CS"/>
</dbReference>
<dbReference type="PROSITE" id="PS01124">
    <property type="entry name" value="HTH_ARAC_FAMILY_2"/>
    <property type="match status" value="1"/>
</dbReference>
<keyword evidence="6" id="KW-1185">Reference proteome</keyword>
<evidence type="ECO:0000259" key="4">
    <source>
        <dbReference type="PROSITE" id="PS01124"/>
    </source>
</evidence>
<protein>
    <submittedName>
        <fullName evidence="5">AraC-like DNA-binding protein</fullName>
    </submittedName>
</protein>
<sequence>MTESIRLFRGPFGHVSLLNVGGNLVTHAHPEAHIVIWLSGAPGLMTIGCRSLVPERGVAIGINSFEPHNHVFAEGEVPGQFLAFYIDMDWLRARRGLPAGTEAFHGPHIPLEGWIARNIETLTSRLMAIDEDYDLVAYELERFIDHVLDRAEAERPKNRALAGCRGGRDYRIRKALALMEANVGERICFDQVARSVGLSRPHFFALFKEQMSVTPNVYWNTLRIAEALRCLQSTDETLISVACSLGFSTQGNFSRFFREHTGVPPTVYRSAAAEGPRRLVAGGRLPADHCR</sequence>
<name>A0A7W6D2W2_9HYPH</name>
<dbReference type="PANTHER" id="PTHR46796:SF2">
    <property type="entry name" value="TRANSCRIPTIONAL REGULATORY PROTEIN"/>
    <property type="match status" value="1"/>
</dbReference>
<dbReference type="InterPro" id="IPR018060">
    <property type="entry name" value="HTH_AraC"/>
</dbReference>
<organism evidence="5 6">
    <name type="scientific">Mycoplana azooxidifex</name>
    <dbReference type="NCBI Taxonomy" id="1636188"/>
    <lineage>
        <taxon>Bacteria</taxon>
        <taxon>Pseudomonadati</taxon>
        <taxon>Pseudomonadota</taxon>
        <taxon>Alphaproteobacteria</taxon>
        <taxon>Hyphomicrobiales</taxon>
        <taxon>Rhizobiaceae</taxon>
        <taxon>Mycoplana</taxon>
    </lineage>
</organism>
<dbReference type="RefSeq" id="WP_183799762.1">
    <property type="nucleotide sequence ID" value="NZ_JACIEE010000002.1"/>
</dbReference>
<dbReference type="AlphaFoldDB" id="A0A7W6D2W2"/>
<dbReference type="PANTHER" id="PTHR46796">
    <property type="entry name" value="HTH-TYPE TRANSCRIPTIONAL ACTIVATOR RHAS-RELATED"/>
    <property type="match status" value="1"/>
</dbReference>
<keyword evidence="1" id="KW-0805">Transcription regulation</keyword>
<dbReference type="EMBL" id="JACIEE010000002">
    <property type="protein sequence ID" value="MBB3975741.1"/>
    <property type="molecule type" value="Genomic_DNA"/>
</dbReference>
<dbReference type="SUPFAM" id="SSF46689">
    <property type="entry name" value="Homeodomain-like"/>
    <property type="match status" value="2"/>
</dbReference>
<dbReference type="GO" id="GO:0003700">
    <property type="term" value="F:DNA-binding transcription factor activity"/>
    <property type="evidence" value="ECO:0007669"/>
    <property type="project" value="InterPro"/>
</dbReference>
<accession>A0A7W6D2W2</accession>
<dbReference type="InterPro" id="IPR009057">
    <property type="entry name" value="Homeodomain-like_sf"/>
</dbReference>
<evidence type="ECO:0000313" key="5">
    <source>
        <dbReference type="EMBL" id="MBB3975741.1"/>
    </source>
</evidence>
<dbReference type="GO" id="GO:0043565">
    <property type="term" value="F:sequence-specific DNA binding"/>
    <property type="evidence" value="ECO:0007669"/>
    <property type="project" value="InterPro"/>
</dbReference>
<evidence type="ECO:0000256" key="3">
    <source>
        <dbReference type="ARBA" id="ARBA00023163"/>
    </source>
</evidence>
<dbReference type="Pfam" id="PF12833">
    <property type="entry name" value="HTH_18"/>
    <property type="match status" value="1"/>
</dbReference>
<proteinExistence type="predicted"/>
<reference evidence="5 6" key="1">
    <citation type="submission" date="2020-08" db="EMBL/GenBank/DDBJ databases">
        <title>Genomic Encyclopedia of Type Strains, Phase IV (KMG-IV): sequencing the most valuable type-strain genomes for metagenomic binning, comparative biology and taxonomic classification.</title>
        <authorList>
            <person name="Goeker M."/>
        </authorList>
    </citation>
    <scope>NUCLEOTIDE SEQUENCE [LARGE SCALE GENOMIC DNA]</scope>
    <source>
        <strain evidence="5 6">DSM 100211</strain>
    </source>
</reference>
<dbReference type="Gene3D" id="1.10.10.60">
    <property type="entry name" value="Homeodomain-like"/>
    <property type="match status" value="2"/>
</dbReference>
<dbReference type="PROSITE" id="PS00041">
    <property type="entry name" value="HTH_ARAC_FAMILY_1"/>
    <property type="match status" value="1"/>
</dbReference>
<dbReference type="InterPro" id="IPR050204">
    <property type="entry name" value="AraC_XylS_family_regulators"/>
</dbReference>
<evidence type="ECO:0000313" key="6">
    <source>
        <dbReference type="Proteomes" id="UP000574761"/>
    </source>
</evidence>
<dbReference type="SMART" id="SM00342">
    <property type="entry name" value="HTH_ARAC"/>
    <property type="match status" value="1"/>
</dbReference>
<keyword evidence="3" id="KW-0804">Transcription</keyword>
<evidence type="ECO:0000256" key="2">
    <source>
        <dbReference type="ARBA" id="ARBA00023125"/>
    </source>
</evidence>
<keyword evidence="2 5" id="KW-0238">DNA-binding</keyword>
<evidence type="ECO:0000256" key="1">
    <source>
        <dbReference type="ARBA" id="ARBA00023015"/>
    </source>
</evidence>
<feature type="domain" description="HTH araC/xylS-type" evidence="4">
    <location>
        <begin position="173"/>
        <end position="271"/>
    </location>
</feature>
<gene>
    <name evidence="5" type="ORF">GGQ64_000928</name>
</gene>
<dbReference type="Proteomes" id="UP000574761">
    <property type="component" value="Unassembled WGS sequence"/>
</dbReference>